<feature type="chain" id="PRO_5012610885" evidence="8">
    <location>
        <begin position="21"/>
        <end position="801"/>
    </location>
</feature>
<dbReference type="PANTHER" id="PTHR43394">
    <property type="entry name" value="ATP-DEPENDENT PERMEASE MDL1, MITOCHONDRIAL"/>
    <property type="match status" value="1"/>
</dbReference>
<feature type="domain" description="ABC transporter" evidence="9">
    <location>
        <begin position="577"/>
        <end position="801"/>
    </location>
</feature>
<keyword evidence="3" id="KW-0547">Nucleotide-binding</keyword>
<keyword evidence="4" id="KW-0067">ATP-binding</keyword>
<keyword evidence="12" id="KW-1185">Reference proteome</keyword>
<comment type="caution">
    <text evidence="11">The sequence shown here is derived from an EMBL/GenBank/DDBJ whole genome shotgun (WGS) entry which is preliminary data.</text>
</comment>
<keyword evidence="2 7" id="KW-0812">Transmembrane</keyword>
<dbReference type="SMART" id="SM00382">
    <property type="entry name" value="AAA"/>
    <property type="match status" value="1"/>
</dbReference>
<dbReference type="Proteomes" id="UP000220797">
    <property type="component" value="Unassembled WGS sequence"/>
</dbReference>
<evidence type="ECO:0000259" key="10">
    <source>
        <dbReference type="PROSITE" id="PS50929"/>
    </source>
</evidence>
<sequence>MQKCLSLLVVLLLLILRKEFFTKSKITIRNETNFTISKFIKKKVFDLSEKIKLTKSINKYPYNKNKKHIIKFKKILKYSFINSFYKIHYIQNKNLKTKVYNIIRKKKNNKNLIKIGSPFKLCYRNKFLRSYELCKEKLNFFLKKLSSQTKYYTLMIKKYIEKNNMINFIWICKNILWKKKIFFLTIFVMINSAIISIIIPRFDNLIFSELTNRKLDNFYYILFNCIFFRIINISLCSLRNYIFMITSSDCLKTVKSILFKIYLNKEYEYYDKVDHNIIINKLTLESHDFSDIIPYYINPFIRNFFSIILNFSYIFYLNKKLSTVILCCFLFSSFLTMISSKLKKKRIKSINKQKAHNTKISLESLNNMNIIKLYSTEIHEYNKYSNSLNRILNLQIKKEQFNLFHMIVNKLFVTITYILIILHGDILLKNNQIDKKTFTSFFFYINNIYSYIYILDYYIDIHDIVDQYHHIIKLIKKYVIKNRDKLNYNDNVRETNVTNKLDVEESEVNVGDIKDKNHINNNNIINETNKISKNNNTELNTNDKKEISIYKTFRKKKNMENVLHFKDTSNIENDVILSFKNVFFKYSNNPANYVLKNINMKIYKNTNNVIIGKSGGGKSTILKLILNLYKCTKGKIYLYNKLLNSYSSREIFDKITYVEQNSKLLKATIKENLIYGIDNKNFDMLDLINVSKCCTTHEFISRLRKRYETIISNKTELLSSSQKQKICIARALIRYPKILLLDESTSSLGKENERAIFENIKKSSIFKKLTIIRITHKKSNLDLCDNIFILKDGYLSRQTNF</sequence>
<proteinExistence type="predicted"/>
<keyword evidence="5 7" id="KW-1133">Transmembrane helix</keyword>
<keyword evidence="6 7" id="KW-0472">Membrane</keyword>
<dbReference type="Pfam" id="PF00664">
    <property type="entry name" value="ABC_membrane"/>
    <property type="match status" value="1"/>
</dbReference>
<protein>
    <submittedName>
        <fullName evidence="11">ABC transporter B family member 3, putative</fullName>
    </submittedName>
</protein>
<dbReference type="PROSITE" id="PS50893">
    <property type="entry name" value="ABC_TRANSPORTER_2"/>
    <property type="match status" value="1"/>
</dbReference>
<dbReference type="InterPro" id="IPR027417">
    <property type="entry name" value="P-loop_NTPase"/>
</dbReference>
<evidence type="ECO:0000313" key="11">
    <source>
        <dbReference type="EMBL" id="CRG96505.1"/>
    </source>
</evidence>
<organism evidence="11 12">
    <name type="scientific">Plasmodium gallinaceum</name>
    <dbReference type="NCBI Taxonomy" id="5849"/>
    <lineage>
        <taxon>Eukaryota</taxon>
        <taxon>Sar</taxon>
        <taxon>Alveolata</taxon>
        <taxon>Apicomplexa</taxon>
        <taxon>Aconoidasida</taxon>
        <taxon>Haemosporida</taxon>
        <taxon>Plasmodiidae</taxon>
        <taxon>Plasmodium</taxon>
        <taxon>Plasmodium (Haemamoeba)</taxon>
    </lineage>
</organism>
<dbReference type="InterPro" id="IPR036640">
    <property type="entry name" value="ABC1_TM_sf"/>
</dbReference>
<evidence type="ECO:0000256" key="8">
    <source>
        <dbReference type="SAM" id="SignalP"/>
    </source>
</evidence>
<dbReference type="GO" id="GO:0005743">
    <property type="term" value="C:mitochondrial inner membrane"/>
    <property type="evidence" value="ECO:0007669"/>
    <property type="project" value="TreeGrafter"/>
</dbReference>
<evidence type="ECO:0000256" key="6">
    <source>
        <dbReference type="ARBA" id="ARBA00023136"/>
    </source>
</evidence>
<dbReference type="GO" id="GO:0090374">
    <property type="term" value="P:oligopeptide export from mitochondrion"/>
    <property type="evidence" value="ECO:0007669"/>
    <property type="project" value="TreeGrafter"/>
</dbReference>
<gene>
    <name evidence="11" type="primary">ABCB3</name>
    <name evidence="11" type="ORF">PGAL8A_00373000</name>
</gene>
<evidence type="ECO:0000256" key="2">
    <source>
        <dbReference type="ARBA" id="ARBA00022692"/>
    </source>
</evidence>
<evidence type="ECO:0000256" key="1">
    <source>
        <dbReference type="ARBA" id="ARBA00004141"/>
    </source>
</evidence>
<dbReference type="OrthoDB" id="6500128at2759"/>
<dbReference type="GO" id="GO:0005524">
    <property type="term" value="F:ATP binding"/>
    <property type="evidence" value="ECO:0007669"/>
    <property type="project" value="UniProtKB-KW"/>
</dbReference>
<reference evidence="11" key="1">
    <citation type="submission" date="2015-04" db="EMBL/GenBank/DDBJ databases">
        <authorList>
            <consortium name="Pathogen Informatics"/>
        </authorList>
    </citation>
    <scope>NUCLEOTIDE SEQUENCE [LARGE SCALE GENOMIC DNA]</scope>
    <source>
        <strain evidence="11">8A</strain>
    </source>
</reference>
<dbReference type="GeneID" id="39732260"/>
<dbReference type="InterPro" id="IPR039421">
    <property type="entry name" value="Type_1_exporter"/>
</dbReference>
<dbReference type="InterPro" id="IPR011527">
    <property type="entry name" value="ABC1_TM_dom"/>
</dbReference>
<dbReference type="GO" id="GO:0015421">
    <property type="term" value="F:ABC-type oligopeptide transporter activity"/>
    <property type="evidence" value="ECO:0007669"/>
    <property type="project" value="TreeGrafter"/>
</dbReference>
<feature type="transmembrane region" description="Helical" evidence="7">
    <location>
        <begin position="219"/>
        <end position="242"/>
    </location>
</feature>
<evidence type="ECO:0000313" key="12">
    <source>
        <dbReference type="Proteomes" id="UP000220797"/>
    </source>
</evidence>
<dbReference type="Pfam" id="PF00005">
    <property type="entry name" value="ABC_tran"/>
    <property type="match status" value="1"/>
</dbReference>
<name>A0A1J1GVC8_PLAGA</name>
<feature type="transmembrane region" description="Helical" evidence="7">
    <location>
        <begin position="407"/>
        <end position="428"/>
    </location>
</feature>
<evidence type="ECO:0000259" key="9">
    <source>
        <dbReference type="PROSITE" id="PS50893"/>
    </source>
</evidence>
<evidence type="ECO:0000256" key="4">
    <source>
        <dbReference type="ARBA" id="ARBA00022840"/>
    </source>
</evidence>
<feature type="transmembrane region" description="Helical" evidence="7">
    <location>
        <begin position="181"/>
        <end position="199"/>
    </location>
</feature>
<dbReference type="SUPFAM" id="SSF52540">
    <property type="entry name" value="P-loop containing nucleoside triphosphate hydrolases"/>
    <property type="match status" value="1"/>
</dbReference>
<dbReference type="OMA" id="IPYYINP"/>
<feature type="domain" description="ABC transmembrane type-1" evidence="10">
    <location>
        <begin position="183"/>
        <end position="452"/>
    </location>
</feature>
<dbReference type="EMBL" id="CVMV01000059">
    <property type="protein sequence ID" value="CRG96505.1"/>
    <property type="molecule type" value="Genomic_DNA"/>
</dbReference>
<dbReference type="PROSITE" id="PS50929">
    <property type="entry name" value="ABC_TM1F"/>
    <property type="match status" value="1"/>
</dbReference>
<dbReference type="VEuPathDB" id="PlasmoDB:PGAL8A_00373000"/>
<dbReference type="PANTHER" id="PTHR43394:SF1">
    <property type="entry name" value="ATP-BINDING CASSETTE SUB-FAMILY B MEMBER 10, MITOCHONDRIAL"/>
    <property type="match status" value="1"/>
</dbReference>
<dbReference type="InterPro" id="IPR003439">
    <property type="entry name" value="ABC_transporter-like_ATP-bd"/>
</dbReference>
<dbReference type="SUPFAM" id="SSF90123">
    <property type="entry name" value="ABC transporter transmembrane region"/>
    <property type="match status" value="1"/>
</dbReference>
<keyword evidence="8" id="KW-0732">Signal</keyword>
<dbReference type="AlphaFoldDB" id="A0A1J1GVC8"/>
<evidence type="ECO:0000256" key="7">
    <source>
        <dbReference type="SAM" id="Phobius"/>
    </source>
</evidence>
<dbReference type="InterPro" id="IPR003593">
    <property type="entry name" value="AAA+_ATPase"/>
</dbReference>
<feature type="signal peptide" evidence="8">
    <location>
        <begin position="1"/>
        <end position="20"/>
    </location>
</feature>
<dbReference type="CDD" id="cd03228">
    <property type="entry name" value="ABCC_MRP_Like"/>
    <property type="match status" value="1"/>
</dbReference>
<dbReference type="Gene3D" id="1.20.1560.10">
    <property type="entry name" value="ABC transporter type 1, transmembrane domain"/>
    <property type="match status" value="2"/>
</dbReference>
<dbReference type="GO" id="GO:0016887">
    <property type="term" value="F:ATP hydrolysis activity"/>
    <property type="evidence" value="ECO:0007669"/>
    <property type="project" value="InterPro"/>
</dbReference>
<evidence type="ECO:0000256" key="5">
    <source>
        <dbReference type="ARBA" id="ARBA00022989"/>
    </source>
</evidence>
<dbReference type="RefSeq" id="XP_028529310.1">
    <property type="nucleotide sequence ID" value="XM_028672793.1"/>
</dbReference>
<accession>A0A1J1GVC8</accession>
<dbReference type="Gene3D" id="3.40.50.300">
    <property type="entry name" value="P-loop containing nucleotide triphosphate hydrolases"/>
    <property type="match status" value="1"/>
</dbReference>
<feature type="transmembrane region" description="Helical" evidence="7">
    <location>
        <begin position="321"/>
        <end position="338"/>
    </location>
</feature>
<comment type="subcellular location">
    <subcellularLocation>
        <location evidence="1">Membrane</location>
        <topology evidence="1">Multi-pass membrane protein</topology>
    </subcellularLocation>
</comment>
<evidence type="ECO:0000256" key="3">
    <source>
        <dbReference type="ARBA" id="ARBA00022741"/>
    </source>
</evidence>